<dbReference type="PANTHER" id="PTHR11847:SF4">
    <property type="entry name" value="LARGE RIBOSOMAL SUBUNIT PROTEIN EL15"/>
    <property type="match status" value="1"/>
</dbReference>
<dbReference type="Pfam" id="PF00827">
    <property type="entry name" value="Ribosomal_L15e"/>
    <property type="match status" value="2"/>
</dbReference>
<evidence type="ECO:0000256" key="2">
    <source>
        <dbReference type="ARBA" id="ARBA00022980"/>
    </source>
</evidence>
<evidence type="ECO:0000256" key="1">
    <source>
        <dbReference type="ARBA" id="ARBA00006857"/>
    </source>
</evidence>
<evidence type="ECO:0000256" key="4">
    <source>
        <dbReference type="RuleBase" id="RU000663"/>
    </source>
</evidence>
<dbReference type="PANTHER" id="PTHR11847">
    <property type="entry name" value="RIBOSOMAL PROTEIN L15"/>
    <property type="match status" value="1"/>
</dbReference>
<name>A0ABQ9E6U8_TEGGR</name>
<dbReference type="Gene3D" id="3.40.1120.10">
    <property type="entry name" value="Ribosomal protein l15e"/>
    <property type="match status" value="2"/>
</dbReference>
<dbReference type="EMBL" id="JARBDR010000921">
    <property type="protein sequence ID" value="KAJ8299597.1"/>
    <property type="molecule type" value="Genomic_DNA"/>
</dbReference>
<dbReference type="SMART" id="SM01384">
    <property type="entry name" value="Ribosomal_L15e"/>
    <property type="match status" value="1"/>
</dbReference>
<keyword evidence="3 4" id="KW-0687">Ribonucleoprotein</keyword>
<evidence type="ECO:0000313" key="7">
    <source>
        <dbReference type="Proteomes" id="UP001217089"/>
    </source>
</evidence>
<comment type="similarity">
    <text evidence="1 4">Belongs to the eukaryotic ribosomal protein eL15 family.</text>
</comment>
<evidence type="ECO:0000256" key="5">
    <source>
        <dbReference type="SAM" id="MobiDB-lite"/>
    </source>
</evidence>
<dbReference type="InterPro" id="IPR000439">
    <property type="entry name" value="Ribosomal_eL15"/>
</dbReference>
<feature type="compositionally biased region" description="Basic residues" evidence="5">
    <location>
        <begin position="155"/>
        <end position="169"/>
    </location>
</feature>
<keyword evidence="7" id="KW-1185">Reference proteome</keyword>
<organism evidence="6 7">
    <name type="scientific">Tegillarca granosa</name>
    <name type="common">Malaysian cockle</name>
    <name type="synonym">Anadara granosa</name>
    <dbReference type="NCBI Taxonomy" id="220873"/>
    <lineage>
        <taxon>Eukaryota</taxon>
        <taxon>Metazoa</taxon>
        <taxon>Spiralia</taxon>
        <taxon>Lophotrochozoa</taxon>
        <taxon>Mollusca</taxon>
        <taxon>Bivalvia</taxon>
        <taxon>Autobranchia</taxon>
        <taxon>Pteriomorphia</taxon>
        <taxon>Arcoida</taxon>
        <taxon>Arcoidea</taxon>
        <taxon>Arcidae</taxon>
        <taxon>Tegillarca</taxon>
    </lineage>
</organism>
<dbReference type="SUPFAM" id="SSF54189">
    <property type="entry name" value="Ribosomal proteins S24e, L23 and L15e"/>
    <property type="match status" value="1"/>
</dbReference>
<dbReference type="Proteomes" id="UP001217089">
    <property type="component" value="Unassembled WGS sequence"/>
</dbReference>
<comment type="caution">
    <text evidence="6">The sequence shown here is derived from an EMBL/GenBank/DDBJ whole genome shotgun (WGS) entry which is preliminary data.</text>
</comment>
<keyword evidence="2 4" id="KW-0689">Ribosomal protein</keyword>
<evidence type="ECO:0000313" key="6">
    <source>
        <dbReference type="EMBL" id="KAJ8299597.1"/>
    </source>
</evidence>
<gene>
    <name evidence="6" type="ORF">KUTeg_023657</name>
</gene>
<dbReference type="InterPro" id="IPR012678">
    <property type="entry name" value="Ribosomal_uL23/eL15/eS24_sf"/>
</dbReference>
<reference evidence="6 7" key="1">
    <citation type="submission" date="2022-12" db="EMBL/GenBank/DDBJ databases">
        <title>Chromosome-level genome of Tegillarca granosa.</title>
        <authorList>
            <person name="Kim J."/>
        </authorList>
    </citation>
    <scope>NUCLEOTIDE SEQUENCE [LARGE SCALE GENOMIC DNA]</scope>
    <source>
        <strain evidence="6">Teg-2019</strain>
        <tissue evidence="6">Adductor muscle</tissue>
    </source>
</reference>
<accession>A0ABQ9E6U8</accession>
<evidence type="ECO:0000256" key="3">
    <source>
        <dbReference type="ARBA" id="ARBA00023274"/>
    </source>
</evidence>
<dbReference type="InterPro" id="IPR024794">
    <property type="entry name" value="Rbsml_eL15_core_dom_sf"/>
</dbReference>
<protein>
    <recommendedName>
        <fullName evidence="4">Ribosomal protein L15</fullName>
    </recommendedName>
</protein>
<proteinExistence type="inferred from homology"/>
<feature type="region of interest" description="Disordered" evidence="5">
    <location>
        <begin position="128"/>
        <end position="169"/>
    </location>
</feature>
<sequence>MGAYKYMQEIYRKKQSDVLRFLLRVRCWQYRQLSAIHRYVVYRVRVRRGGRKRPVPKGCTYGKPKTHGERVGRKCGGLRVLNSYWVAQDSTYKYYEVVLVDPFHKAIRRDPKVQWICKAVHKHREMRGLTSAGKSSRGIGKGHGFNKTIGGSRRANWKRRNTQSVLRKR</sequence>